<dbReference type="Proteomes" id="UP000198506">
    <property type="component" value="Unassembled WGS sequence"/>
</dbReference>
<evidence type="ECO:0000313" key="3">
    <source>
        <dbReference type="Proteomes" id="UP000198506"/>
    </source>
</evidence>
<dbReference type="PANTHER" id="PTHR43157">
    <property type="entry name" value="PHOSPHATIDYLINOSITOL-GLYCAN BIOSYNTHESIS CLASS F PROTEIN-RELATED"/>
    <property type="match status" value="1"/>
</dbReference>
<protein>
    <submittedName>
        <fullName evidence="2">Short-chain dehydrogenase</fullName>
    </submittedName>
</protein>
<sequence>MTRTIVLTGASDGIGAAAARQLARVGHRLLLVGRSPEKTAAVADALGAERFIADYSSLDEVARLADELRGAADRIDVLANNAGGLLGRRTVTADGNELTFQVNHLAPFLLTQLLLPQLQAGSGIVVNTSSSAARLLARFDVDDLDTERSYSSNRAYGNAKLANVLHARGLLARYGDAGIRPVAFDPGNVRTGFATGSTSILRLVYRTPLARLLLISPEQGGEHLRHFVEGTPGTTWQPGTFYAETTPATPSQTNPLVHADVLVDRLWERSEARVAPWLRGAR</sequence>
<dbReference type="SUPFAM" id="SSF51735">
    <property type="entry name" value="NAD(P)-binding Rossmann-fold domains"/>
    <property type="match status" value="1"/>
</dbReference>
<dbReference type="Pfam" id="PF00106">
    <property type="entry name" value="adh_short"/>
    <property type="match status" value="1"/>
</dbReference>
<dbReference type="InterPro" id="IPR036291">
    <property type="entry name" value="NAD(P)-bd_dom_sf"/>
</dbReference>
<reference evidence="2 3" key="1">
    <citation type="submission" date="2016-10" db="EMBL/GenBank/DDBJ databases">
        <authorList>
            <person name="Varghese N."/>
            <person name="Submissions S."/>
        </authorList>
    </citation>
    <scope>NUCLEOTIDE SEQUENCE [LARGE SCALE GENOMIC DNA]</scope>
    <source>
        <strain evidence="2 3">IAM 15147</strain>
    </source>
</reference>
<comment type="caution">
    <text evidence="2">The sequence shown here is derived from an EMBL/GenBank/DDBJ whole genome shotgun (WGS) entry which is preliminary data.</text>
</comment>
<dbReference type="GO" id="GO:0016491">
    <property type="term" value="F:oxidoreductase activity"/>
    <property type="evidence" value="ECO:0007669"/>
    <property type="project" value="UniProtKB-KW"/>
</dbReference>
<keyword evidence="1" id="KW-0560">Oxidoreductase</keyword>
<organism evidence="2 3">
    <name type="scientific">Agrococcus baldri</name>
    <dbReference type="NCBI Taxonomy" id="153730"/>
    <lineage>
        <taxon>Bacteria</taxon>
        <taxon>Bacillati</taxon>
        <taxon>Actinomycetota</taxon>
        <taxon>Actinomycetes</taxon>
        <taxon>Micrococcales</taxon>
        <taxon>Microbacteriaceae</taxon>
        <taxon>Agrococcus</taxon>
    </lineage>
</organism>
<dbReference type="InterPro" id="IPR002347">
    <property type="entry name" value="SDR_fam"/>
</dbReference>
<evidence type="ECO:0000313" key="2">
    <source>
        <dbReference type="EMBL" id="SFS18131.1"/>
    </source>
</evidence>
<keyword evidence="3" id="KW-1185">Reference proteome</keyword>
<accession>A0AA94HPC0</accession>
<dbReference type="EMBL" id="FOZN01000004">
    <property type="protein sequence ID" value="SFS18131.1"/>
    <property type="molecule type" value="Genomic_DNA"/>
</dbReference>
<proteinExistence type="predicted"/>
<dbReference type="PRINTS" id="PR00081">
    <property type="entry name" value="GDHRDH"/>
</dbReference>
<dbReference type="AlphaFoldDB" id="A0AA94HPC0"/>
<name>A0AA94HPC0_9MICO</name>
<dbReference type="PANTHER" id="PTHR43157:SF31">
    <property type="entry name" value="PHOSPHATIDYLINOSITOL-GLYCAN BIOSYNTHESIS CLASS F PROTEIN"/>
    <property type="match status" value="1"/>
</dbReference>
<gene>
    <name evidence="2" type="ORF">SAMN04487783_2539</name>
</gene>
<evidence type="ECO:0000256" key="1">
    <source>
        <dbReference type="ARBA" id="ARBA00023002"/>
    </source>
</evidence>
<dbReference type="RefSeq" id="WP_092919307.1">
    <property type="nucleotide sequence ID" value="NZ_FOZN01000004.1"/>
</dbReference>
<dbReference type="Gene3D" id="3.40.50.720">
    <property type="entry name" value="NAD(P)-binding Rossmann-like Domain"/>
    <property type="match status" value="1"/>
</dbReference>